<keyword evidence="4" id="KW-1185">Reference proteome</keyword>
<feature type="transmembrane region" description="Helical" evidence="2">
    <location>
        <begin position="212"/>
        <end position="233"/>
    </location>
</feature>
<comment type="caution">
    <text evidence="3">The sequence shown here is derived from an EMBL/GenBank/DDBJ whole genome shotgun (WGS) entry which is preliminary data.</text>
</comment>
<feature type="transmembrane region" description="Helical" evidence="2">
    <location>
        <begin position="132"/>
        <end position="161"/>
    </location>
</feature>
<dbReference type="EMBL" id="BONE01000003">
    <property type="protein sequence ID" value="GIF71060.1"/>
    <property type="molecule type" value="Genomic_DNA"/>
</dbReference>
<evidence type="ECO:0000256" key="2">
    <source>
        <dbReference type="SAM" id="Phobius"/>
    </source>
</evidence>
<dbReference type="Pfam" id="PF13687">
    <property type="entry name" value="DUF4153"/>
    <property type="match status" value="1"/>
</dbReference>
<gene>
    <name evidence="3" type="ORF">Asi02nite_05780</name>
</gene>
<dbReference type="Proteomes" id="UP000604117">
    <property type="component" value="Unassembled WGS sequence"/>
</dbReference>
<feature type="transmembrane region" description="Helical" evidence="2">
    <location>
        <begin position="372"/>
        <end position="390"/>
    </location>
</feature>
<feature type="compositionally biased region" description="Low complexity" evidence="1">
    <location>
        <begin position="22"/>
        <end position="47"/>
    </location>
</feature>
<evidence type="ECO:0000313" key="3">
    <source>
        <dbReference type="EMBL" id="GIF71060.1"/>
    </source>
</evidence>
<keyword evidence="2" id="KW-1133">Transmembrane helix</keyword>
<feature type="transmembrane region" description="Helical" evidence="2">
    <location>
        <begin position="253"/>
        <end position="276"/>
    </location>
</feature>
<reference evidence="3 4" key="1">
    <citation type="submission" date="2021-01" db="EMBL/GenBank/DDBJ databases">
        <title>Whole genome shotgun sequence of Asanoa siamensis NBRC 107932.</title>
        <authorList>
            <person name="Komaki H."/>
            <person name="Tamura T."/>
        </authorList>
    </citation>
    <scope>NUCLEOTIDE SEQUENCE [LARGE SCALE GENOMIC DNA]</scope>
    <source>
        <strain evidence="3 4">NBRC 107932</strain>
    </source>
</reference>
<feature type="region of interest" description="Disordered" evidence="1">
    <location>
        <begin position="1"/>
        <end position="74"/>
    </location>
</feature>
<feature type="transmembrane region" description="Helical" evidence="2">
    <location>
        <begin position="410"/>
        <end position="430"/>
    </location>
</feature>
<feature type="transmembrane region" description="Helical" evidence="2">
    <location>
        <begin position="297"/>
        <end position="321"/>
    </location>
</feature>
<feature type="transmembrane region" description="Helical" evidence="2">
    <location>
        <begin position="341"/>
        <end position="360"/>
    </location>
</feature>
<evidence type="ECO:0008006" key="5">
    <source>
        <dbReference type="Google" id="ProtNLM"/>
    </source>
</evidence>
<accession>A0ABQ4CIF5</accession>
<evidence type="ECO:0000313" key="4">
    <source>
        <dbReference type="Proteomes" id="UP000604117"/>
    </source>
</evidence>
<feature type="transmembrane region" description="Helical" evidence="2">
    <location>
        <begin position="437"/>
        <end position="456"/>
    </location>
</feature>
<feature type="transmembrane region" description="Helical" evidence="2">
    <location>
        <begin position="81"/>
        <end position="98"/>
    </location>
</feature>
<feature type="transmembrane region" description="Helical" evidence="2">
    <location>
        <begin position="173"/>
        <end position="191"/>
    </location>
</feature>
<protein>
    <recommendedName>
        <fullName evidence="5">DUF4173 domain-containing protein</fullName>
    </recommendedName>
</protein>
<dbReference type="InterPro" id="IPR025291">
    <property type="entry name" value="DUF4153"/>
</dbReference>
<feature type="transmembrane region" description="Helical" evidence="2">
    <location>
        <begin position="104"/>
        <end position="120"/>
    </location>
</feature>
<keyword evidence="2" id="KW-0812">Transmembrane</keyword>
<organism evidence="3 4">
    <name type="scientific">Asanoa siamensis</name>
    <dbReference type="NCBI Taxonomy" id="926357"/>
    <lineage>
        <taxon>Bacteria</taxon>
        <taxon>Bacillati</taxon>
        <taxon>Actinomycetota</taxon>
        <taxon>Actinomycetes</taxon>
        <taxon>Micromonosporales</taxon>
        <taxon>Micromonosporaceae</taxon>
        <taxon>Asanoa</taxon>
    </lineage>
</organism>
<proteinExistence type="predicted"/>
<feature type="compositionally biased region" description="Pro residues" evidence="1">
    <location>
        <begin position="1"/>
        <end position="11"/>
    </location>
</feature>
<keyword evidence="2" id="KW-0472">Membrane</keyword>
<name>A0ABQ4CIF5_9ACTN</name>
<evidence type="ECO:0000256" key="1">
    <source>
        <dbReference type="SAM" id="MobiDB-lite"/>
    </source>
</evidence>
<sequence>MTTPNPNPGAPAPREGEASAQGATPGPAVRPAAAASASASSTSGAGPIVAPAAATSGAGRPAGPPQPPQWSWAGPNRVPRASVLLALAIAAAVTAAALPIERAGVGWLIGGAASIVALAVTKTRASWRQAAWALATIALLGVGTVRAADWLFVLCVLAAVVTGAFSLGDPREVRAMLAALVLPPAAALRALPWVRAGLRARFAGRPGLPTRVLAVTAVSVSLLLVFGALFSSADAAFADLVDRFVPVVDDGAIARVLVLFPILFATLAGAAFILIAPPTVERPTETTARFAFRRLDWAIPVALLDLLFLAFVAVQATVLFGGSRHVLDPGGPTFADYARGGFWQLLAVTALTLVVLAVAGRWAPKAGRADRATIRLLLGALAVLALVVVASATHRMNVYEQAYGYTRLRVFVTAVELGLGALFVAVLVAGLKLRGAWLPRAALAIATGGLLALAILNPDRFIADRNVDRYESTGRIDLSYLSTLSADAVPALDRLTGDDRACALWRIARKLDAAPDDWRSANTARHEARTLLARDPAGDCAVIR</sequence>